<sequence>MLKSLFKPGVYILGKLRYSKKFMVIGVAFLLPLLIIGVLLMQEKAGVVSFTANQRVGLVEIKQVRFAIELVQEHRGLSAAYLGGAENFVGRMKTLQGRVQQSLQHLSQLTLTEKGLDLPATWAQLVHNLKDLDQGKSFRQHTDLISDLFAMGDTIREKSGLSLDSSADTYYLISLITTSYPQIAEAMGQARGLASGIAARGAHQGDSRIALANRQDRISQYYKLIQFNLSQSVHHQPELKKELNQAKQEMQRVVSRYIELLHKEFRKPEKISVSAVQISETATEAIDEVYSEFDRMIPVVDGALAEREAAAAFVFHSTIGLLALVLLTMCYLFTSFYNGVNASISNLMQATEALAKGDLTYKAKRLGNDELTEVSESLNVMADQFRNIVKQVTGSAEQLAQASEELSAVTEESAQSVHKQKHETDQIASAMTEMSTTVREVAANAELAADAAMAAKDQAKDGNAILHQMTEQISGLANALSQSTEVVVALNANSNEIGSVLQVISDIAEQTNLLALNAAIEAARAGDSGRGFAVVADEVRSLAGRTQSSTEQIRDTIYRLQEGAKTAMQSMNKCHDSSAESVNLSHKTEASLKAIMVGVDSISDMGAQIASATEEQSTVSEEMSRNVEQISDVADQTSAASNQIAQASQSLSKLAQNLASQVAQFST</sequence>
<dbReference type="PROSITE" id="PS50192">
    <property type="entry name" value="T_SNARE"/>
    <property type="match status" value="1"/>
</dbReference>
<evidence type="ECO:0000256" key="9">
    <source>
        <dbReference type="SAM" id="Coils"/>
    </source>
</evidence>
<keyword evidence="2" id="KW-1003">Cell membrane</keyword>
<evidence type="ECO:0000259" key="13">
    <source>
        <dbReference type="PROSITE" id="PS50885"/>
    </source>
</evidence>
<keyword evidence="5 10" id="KW-0472">Membrane</keyword>
<dbReference type="RefSeq" id="WP_216008519.1">
    <property type="nucleotide sequence ID" value="NZ_JAHKPV010000019.1"/>
</dbReference>
<evidence type="ECO:0000256" key="5">
    <source>
        <dbReference type="ARBA" id="ARBA00023136"/>
    </source>
</evidence>
<keyword evidence="2" id="KW-0997">Cell inner membrane</keyword>
<dbReference type="Proteomes" id="UP000753376">
    <property type="component" value="Unassembled WGS sequence"/>
</dbReference>
<evidence type="ECO:0000256" key="1">
    <source>
        <dbReference type="ARBA" id="ARBA00004429"/>
    </source>
</evidence>
<feature type="domain" description="Methyl-accepting transducer" evidence="11">
    <location>
        <begin position="395"/>
        <end position="631"/>
    </location>
</feature>
<dbReference type="PANTHER" id="PTHR32089">
    <property type="entry name" value="METHYL-ACCEPTING CHEMOTAXIS PROTEIN MCPB"/>
    <property type="match status" value="1"/>
</dbReference>
<evidence type="ECO:0000259" key="12">
    <source>
        <dbReference type="PROSITE" id="PS50192"/>
    </source>
</evidence>
<organism evidence="14 15">
    <name type="scientific">Marinobacter salexigens</name>
    <dbReference type="NCBI Taxonomy" id="1925763"/>
    <lineage>
        <taxon>Bacteria</taxon>
        <taxon>Pseudomonadati</taxon>
        <taxon>Pseudomonadota</taxon>
        <taxon>Gammaproteobacteria</taxon>
        <taxon>Pseudomonadales</taxon>
        <taxon>Marinobacteraceae</taxon>
        <taxon>Marinobacter</taxon>
    </lineage>
</organism>
<feature type="domain" description="T-SNARE coiled-coil homology" evidence="12">
    <location>
        <begin position="582"/>
        <end position="644"/>
    </location>
</feature>
<evidence type="ECO:0000313" key="15">
    <source>
        <dbReference type="Proteomes" id="UP000753376"/>
    </source>
</evidence>
<name>A0ABS6A934_9GAMM</name>
<keyword evidence="9" id="KW-0175">Coiled coil</keyword>
<dbReference type="PROSITE" id="PS50111">
    <property type="entry name" value="CHEMOTAXIS_TRANSDUC_2"/>
    <property type="match status" value="1"/>
</dbReference>
<evidence type="ECO:0000259" key="11">
    <source>
        <dbReference type="PROSITE" id="PS50111"/>
    </source>
</evidence>
<reference evidence="14 15" key="1">
    <citation type="submission" date="2021-05" db="EMBL/GenBank/DDBJ databases">
        <title>Draft genomes of bacteria isolated from model marine particles.</title>
        <authorList>
            <person name="Datta M.S."/>
            <person name="Schwartzman J.A."/>
            <person name="Enke T.N."/>
            <person name="Saavedra J."/>
            <person name="Cermak N."/>
            <person name="Cordero O.X."/>
        </authorList>
    </citation>
    <scope>NUCLEOTIDE SEQUENCE [LARGE SCALE GENOMIC DNA]</scope>
    <source>
        <strain evidence="14 15">D2M19</strain>
    </source>
</reference>
<keyword evidence="15" id="KW-1185">Reference proteome</keyword>
<feature type="coiled-coil region" evidence="9">
    <location>
        <begin position="236"/>
        <end position="263"/>
    </location>
</feature>
<gene>
    <name evidence="14" type="ORF">KO508_11890</name>
</gene>
<keyword evidence="4 10" id="KW-1133">Transmembrane helix</keyword>
<comment type="similarity">
    <text evidence="7">Belongs to the methyl-accepting chemotaxis (MCP) protein family.</text>
</comment>
<evidence type="ECO:0000313" key="14">
    <source>
        <dbReference type="EMBL" id="MBU2874698.1"/>
    </source>
</evidence>
<dbReference type="SMART" id="SM00283">
    <property type="entry name" value="MA"/>
    <property type="match status" value="1"/>
</dbReference>
<evidence type="ECO:0000256" key="3">
    <source>
        <dbReference type="ARBA" id="ARBA00022692"/>
    </source>
</evidence>
<comment type="caution">
    <text evidence="14">The sequence shown here is derived from an EMBL/GenBank/DDBJ whole genome shotgun (WGS) entry which is preliminary data.</text>
</comment>
<comment type="subcellular location">
    <subcellularLocation>
        <location evidence="1">Cell inner membrane</location>
        <topology evidence="1">Multi-pass membrane protein</topology>
    </subcellularLocation>
</comment>
<keyword evidence="3 10" id="KW-0812">Transmembrane</keyword>
<feature type="transmembrane region" description="Helical" evidence="10">
    <location>
        <begin position="313"/>
        <end position="334"/>
    </location>
</feature>
<feature type="domain" description="HAMP" evidence="13">
    <location>
        <begin position="338"/>
        <end position="390"/>
    </location>
</feature>
<dbReference type="InterPro" id="IPR004089">
    <property type="entry name" value="MCPsignal_dom"/>
</dbReference>
<dbReference type="Pfam" id="PF00015">
    <property type="entry name" value="MCPsignal"/>
    <property type="match status" value="1"/>
</dbReference>
<evidence type="ECO:0000256" key="2">
    <source>
        <dbReference type="ARBA" id="ARBA00022519"/>
    </source>
</evidence>
<keyword evidence="6 8" id="KW-0807">Transducer</keyword>
<feature type="transmembrane region" description="Helical" evidence="10">
    <location>
        <begin position="21"/>
        <end position="41"/>
    </location>
</feature>
<protein>
    <submittedName>
        <fullName evidence="14">Methyl-accepting chemotaxis protein</fullName>
    </submittedName>
</protein>
<dbReference type="CDD" id="cd06225">
    <property type="entry name" value="HAMP"/>
    <property type="match status" value="1"/>
</dbReference>
<evidence type="ECO:0000256" key="7">
    <source>
        <dbReference type="ARBA" id="ARBA00029447"/>
    </source>
</evidence>
<dbReference type="InterPro" id="IPR003660">
    <property type="entry name" value="HAMP_dom"/>
</dbReference>
<dbReference type="EMBL" id="JAHKPV010000019">
    <property type="protein sequence ID" value="MBU2874698.1"/>
    <property type="molecule type" value="Genomic_DNA"/>
</dbReference>
<dbReference type="SMART" id="SM00304">
    <property type="entry name" value="HAMP"/>
    <property type="match status" value="1"/>
</dbReference>
<accession>A0ABS6A934</accession>
<evidence type="ECO:0000256" key="6">
    <source>
        <dbReference type="ARBA" id="ARBA00023224"/>
    </source>
</evidence>
<dbReference type="PANTHER" id="PTHR32089:SF112">
    <property type="entry name" value="LYSOZYME-LIKE PROTEIN-RELATED"/>
    <property type="match status" value="1"/>
</dbReference>
<evidence type="ECO:0000256" key="8">
    <source>
        <dbReference type="PROSITE-ProRule" id="PRU00284"/>
    </source>
</evidence>
<evidence type="ECO:0000256" key="10">
    <source>
        <dbReference type="SAM" id="Phobius"/>
    </source>
</evidence>
<evidence type="ECO:0000256" key="4">
    <source>
        <dbReference type="ARBA" id="ARBA00022989"/>
    </source>
</evidence>
<dbReference type="PROSITE" id="PS50885">
    <property type="entry name" value="HAMP"/>
    <property type="match status" value="1"/>
</dbReference>
<dbReference type="InterPro" id="IPR000727">
    <property type="entry name" value="T_SNARE_dom"/>
</dbReference>
<dbReference type="Pfam" id="PF00672">
    <property type="entry name" value="HAMP"/>
    <property type="match status" value="1"/>
</dbReference>
<dbReference type="CDD" id="cd11386">
    <property type="entry name" value="MCP_signal"/>
    <property type="match status" value="1"/>
</dbReference>
<proteinExistence type="inferred from homology"/>